<evidence type="ECO:0000313" key="1">
    <source>
        <dbReference type="EMBL" id="MED6243486.1"/>
    </source>
</evidence>
<accession>A0ABU7AYX8</accession>
<proteinExistence type="predicted"/>
<evidence type="ECO:0000313" key="2">
    <source>
        <dbReference type="Proteomes" id="UP001345963"/>
    </source>
</evidence>
<protein>
    <submittedName>
        <fullName evidence="1">Uncharacterized protein</fullName>
    </submittedName>
</protein>
<reference evidence="1 2" key="1">
    <citation type="submission" date="2021-07" db="EMBL/GenBank/DDBJ databases">
        <authorList>
            <person name="Palmer J.M."/>
        </authorList>
    </citation>
    <scope>NUCLEOTIDE SEQUENCE [LARGE SCALE GENOMIC DNA]</scope>
    <source>
        <strain evidence="1 2">AT_MEX2019</strain>
        <tissue evidence="1">Muscle</tissue>
    </source>
</reference>
<comment type="caution">
    <text evidence="1">The sequence shown here is derived from an EMBL/GenBank/DDBJ whole genome shotgun (WGS) entry which is preliminary data.</text>
</comment>
<gene>
    <name evidence="1" type="ORF">ATANTOWER_020985</name>
</gene>
<sequence>MTILSDVHEDLPSGLVTCTLLSLASSPLPCCCLLVLSCSSPLTLEHFVCFLAPEGSRCFYCKALSLTTLASHLPLCLSCVCVTNMIIKQASVVSMSSYRSCSGNKLVIIPPSRSG</sequence>
<dbReference type="EMBL" id="JAHUTI010033981">
    <property type="protein sequence ID" value="MED6243486.1"/>
    <property type="molecule type" value="Genomic_DNA"/>
</dbReference>
<name>A0ABU7AYX8_9TELE</name>
<organism evidence="1 2">
    <name type="scientific">Ataeniobius toweri</name>
    <dbReference type="NCBI Taxonomy" id="208326"/>
    <lineage>
        <taxon>Eukaryota</taxon>
        <taxon>Metazoa</taxon>
        <taxon>Chordata</taxon>
        <taxon>Craniata</taxon>
        <taxon>Vertebrata</taxon>
        <taxon>Euteleostomi</taxon>
        <taxon>Actinopterygii</taxon>
        <taxon>Neopterygii</taxon>
        <taxon>Teleostei</taxon>
        <taxon>Neoteleostei</taxon>
        <taxon>Acanthomorphata</taxon>
        <taxon>Ovalentaria</taxon>
        <taxon>Atherinomorphae</taxon>
        <taxon>Cyprinodontiformes</taxon>
        <taxon>Goodeidae</taxon>
        <taxon>Ataeniobius</taxon>
    </lineage>
</organism>
<keyword evidence="2" id="KW-1185">Reference proteome</keyword>
<dbReference type="Proteomes" id="UP001345963">
    <property type="component" value="Unassembled WGS sequence"/>
</dbReference>